<dbReference type="GO" id="GO:0006538">
    <property type="term" value="P:L-glutamate catabolic process"/>
    <property type="evidence" value="ECO:0007669"/>
    <property type="project" value="TreeGrafter"/>
</dbReference>
<dbReference type="AlphaFoldDB" id="M2U2Z2"/>
<keyword evidence="2 3" id="KW-0560">Oxidoreductase</keyword>
<evidence type="ECO:0000256" key="5">
    <source>
        <dbReference type="PIRSR" id="PIRSR000185-2"/>
    </source>
</evidence>
<dbReference type="GO" id="GO:0004352">
    <property type="term" value="F:glutamate dehydrogenase (NAD+) activity"/>
    <property type="evidence" value="ECO:0007669"/>
    <property type="project" value="TreeGrafter"/>
</dbReference>
<dbReference type="Proteomes" id="UP000011717">
    <property type="component" value="Unassembled WGS sequence"/>
</dbReference>
<accession>M2U2Z2</accession>
<keyword evidence="10" id="KW-1185">Reference proteome</keyword>
<feature type="binding site" evidence="5">
    <location>
        <position position="218"/>
    </location>
    <ligand>
        <name>NAD(+)</name>
        <dbReference type="ChEBI" id="CHEBI:57540"/>
    </ligand>
</feature>
<dbReference type="InterPro" id="IPR036291">
    <property type="entry name" value="NAD(P)-bd_dom_sf"/>
</dbReference>
<dbReference type="PANTHER" id="PTHR11606:SF13">
    <property type="entry name" value="GLUTAMATE DEHYDROGENASE 1, MITOCHONDRIAL"/>
    <property type="match status" value="1"/>
</dbReference>
<feature type="binding site" evidence="5">
    <location>
        <position position="187"/>
    </location>
    <ligand>
        <name>NAD(+)</name>
        <dbReference type="ChEBI" id="CHEBI:57540"/>
    </ligand>
</feature>
<dbReference type="InterPro" id="IPR033922">
    <property type="entry name" value="NAD_bind_Glu_DH"/>
</dbReference>
<feature type="binding site" evidence="5">
    <location>
        <position position="348"/>
    </location>
    <ligand>
        <name>substrate</name>
    </ligand>
</feature>
<organism evidence="9 10">
    <name type="scientific">Pacificimonas flava</name>
    <dbReference type="NCBI Taxonomy" id="1234595"/>
    <lineage>
        <taxon>Bacteria</taxon>
        <taxon>Pseudomonadati</taxon>
        <taxon>Pseudomonadota</taxon>
        <taxon>Alphaproteobacteria</taxon>
        <taxon>Sphingomonadales</taxon>
        <taxon>Sphingosinicellaceae</taxon>
        <taxon>Pacificimonas</taxon>
    </lineage>
</organism>
<gene>
    <name evidence="9" type="ORF">C725_2370</name>
</gene>
<evidence type="ECO:0000313" key="10">
    <source>
        <dbReference type="Proteomes" id="UP000011717"/>
    </source>
</evidence>
<feature type="site" description="Important for catalysis" evidence="6">
    <location>
        <position position="143"/>
    </location>
</feature>
<dbReference type="Pfam" id="PF02812">
    <property type="entry name" value="ELFV_dehydrog_N"/>
    <property type="match status" value="1"/>
</dbReference>
<dbReference type="InterPro" id="IPR006097">
    <property type="entry name" value="Glu/Leu/Phe/Val/Trp_DH_dimer"/>
</dbReference>
<sequence length="420" mass="44875">MGNMLSDARQRMYRAEDYVNVSDDLVHYLDYPAETLAVSIPLRCDDGSLKQLKAWRCRYNSALGPTKGGIRFHPSVCLEEVQTLAFLMTMKCSLMGLPFGGAKGGVHVDTKELSALEKERLTRGYVRAFARQLGPDRDIPAPDVATGEREMAWMVSEYAELSGAISPAAFTGKPVVLGGAKGRTQATGRGALIALQQVRGSLDLPDDGLDIALQGFGNAGSWFARAAVKAGHRIVAASDSRGMVRHDDGLDIEAIANLKANGGSVTDLRQDGAETAAADQLITTDCDVLALAALGDVVTDENAGTLACKAILEIANMPVAPSADEPLRQAGIEVVPDILANGGGVVVSHAEWVQNRQGLGWPEDRVHDYLEDRMKAAASEVTTLMRERDIDMRTAAYGAAMIRLCNAISSKGTSEDFRNG</sequence>
<dbReference type="InterPro" id="IPR006096">
    <property type="entry name" value="Glu/Leu/Phe/Val/Trp_DH_C"/>
</dbReference>
<evidence type="ECO:0000256" key="3">
    <source>
        <dbReference type="PIRNR" id="PIRNR000185"/>
    </source>
</evidence>
<dbReference type="OrthoDB" id="9803297at2"/>
<feature type="binding site" evidence="5">
    <location>
        <position position="67"/>
    </location>
    <ligand>
        <name>substrate</name>
    </ligand>
</feature>
<evidence type="ECO:0000256" key="2">
    <source>
        <dbReference type="ARBA" id="ARBA00023002"/>
    </source>
</evidence>
<evidence type="ECO:0000256" key="1">
    <source>
        <dbReference type="ARBA" id="ARBA00006382"/>
    </source>
</evidence>
<evidence type="ECO:0000256" key="6">
    <source>
        <dbReference type="PIRSR" id="PIRSR000185-3"/>
    </source>
</evidence>
<reference evidence="9 10" key="1">
    <citation type="journal article" date="2013" name="Genome Announc.">
        <title>Draft Genome Sequence of Strain JLT2015T, Belonging to the Family Sphingomonadaceae of the Alphaproteobacteria.</title>
        <authorList>
            <person name="Tang K."/>
            <person name="Liu K."/>
            <person name="Li S."/>
            <person name="Jiao N."/>
        </authorList>
    </citation>
    <scope>NUCLEOTIDE SEQUENCE [LARGE SCALE GENOMIC DNA]</scope>
    <source>
        <strain evidence="9 10">JLT2015</strain>
    </source>
</reference>
<feature type="domain" description="Glutamate/phenylalanine/leucine/valine/L-tryptophan dehydrogenase C-terminal" evidence="8">
    <location>
        <begin position="180"/>
        <end position="412"/>
    </location>
</feature>
<name>M2U2Z2_9SPHN</name>
<keyword evidence="5" id="KW-0520">NAD</keyword>
<dbReference type="SUPFAM" id="SSF51735">
    <property type="entry name" value="NAD(P)-binding Rossmann-fold domains"/>
    <property type="match status" value="1"/>
</dbReference>
<dbReference type="InterPro" id="IPR046346">
    <property type="entry name" value="Aminoacid_DH-like_N_sf"/>
</dbReference>
<keyword evidence="5" id="KW-0547">Nucleotide-binding</keyword>
<dbReference type="SMART" id="SM00839">
    <property type="entry name" value="ELFV_dehydrog"/>
    <property type="match status" value="1"/>
</dbReference>
<dbReference type="Pfam" id="PF00208">
    <property type="entry name" value="ELFV_dehydrog"/>
    <property type="match status" value="1"/>
</dbReference>
<dbReference type="GO" id="GO:0000166">
    <property type="term" value="F:nucleotide binding"/>
    <property type="evidence" value="ECO:0007669"/>
    <property type="project" value="UniProtKB-KW"/>
</dbReference>
<dbReference type="Gene3D" id="3.40.50.720">
    <property type="entry name" value="NAD(P)-binding Rossmann-like Domain"/>
    <property type="match status" value="1"/>
</dbReference>
<proteinExistence type="inferred from homology"/>
<dbReference type="PATRIC" id="fig|1234595.3.peg.2372"/>
<dbReference type="SUPFAM" id="SSF53223">
    <property type="entry name" value="Aminoacid dehydrogenase-like, N-terminal domain"/>
    <property type="match status" value="1"/>
</dbReference>
<dbReference type="EMBL" id="AMRV01000008">
    <property type="protein sequence ID" value="EMD82332.1"/>
    <property type="molecule type" value="Genomic_DNA"/>
</dbReference>
<evidence type="ECO:0000256" key="7">
    <source>
        <dbReference type="RuleBase" id="RU004417"/>
    </source>
</evidence>
<feature type="active site" description="Proton donor" evidence="4">
    <location>
        <position position="103"/>
    </location>
</feature>
<evidence type="ECO:0000313" key="9">
    <source>
        <dbReference type="EMBL" id="EMD82332.1"/>
    </source>
</evidence>
<dbReference type="PIRSF" id="PIRSF000185">
    <property type="entry name" value="Glu_DH"/>
    <property type="match status" value="1"/>
</dbReference>
<dbReference type="PRINTS" id="PR00082">
    <property type="entry name" value="GLFDHDRGNASE"/>
</dbReference>
<dbReference type="InterPro" id="IPR014362">
    <property type="entry name" value="Glu_DH"/>
</dbReference>
<dbReference type="PANTHER" id="PTHR11606">
    <property type="entry name" value="GLUTAMATE DEHYDROGENASE"/>
    <property type="match status" value="1"/>
</dbReference>
<comment type="caution">
    <text evidence="9">The sequence shown here is derived from an EMBL/GenBank/DDBJ whole genome shotgun (WGS) entry which is preliminary data.</text>
</comment>
<evidence type="ECO:0000256" key="4">
    <source>
        <dbReference type="PIRSR" id="PIRSR000185-1"/>
    </source>
</evidence>
<protein>
    <recommendedName>
        <fullName evidence="3">Glutamate dehydrogenase</fullName>
    </recommendedName>
</protein>
<dbReference type="Gene3D" id="3.40.50.10860">
    <property type="entry name" value="Leucine Dehydrogenase, chain A, domain 1"/>
    <property type="match status" value="1"/>
</dbReference>
<dbReference type="InterPro" id="IPR006095">
    <property type="entry name" value="Glu/Leu/Phe/Val/Trp_DH"/>
</dbReference>
<dbReference type="CDD" id="cd01076">
    <property type="entry name" value="NAD_bind_1_Glu_DH"/>
    <property type="match status" value="1"/>
</dbReference>
<evidence type="ECO:0000259" key="8">
    <source>
        <dbReference type="SMART" id="SM00839"/>
    </source>
</evidence>
<comment type="similarity">
    <text evidence="1 3 7">Belongs to the Glu/Leu/Phe/Val dehydrogenases family.</text>
</comment>
<feature type="binding site" evidence="5">
    <location>
        <position position="91"/>
    </location>
    <ligand>
        <name>substrate</name>
    </ligand>
</feature>